<evidence type="ECO:0000313" key="1">
    <source>
        <dbReference type="EMBL" id="TCL56814.1"/>
    </source>
</evidence>
<gene>
    <name evidence="1" type="ORF">EDC14_104827</name>
</gene>
<dbReference type="Proteomes" id="UP000295008">
    <property type="component" value="Unassembled WGS sequence"/>
</dbReference>
<dbReference type="AlphaFoldDB" id="A0A4R1QXP7"/>
<dbReference type="InterPro" id="IPR021328">
    <property type="entry name" value="CotB-like"/>
</dbReference>
<dbReference type="SUPFAM" id="SSF158430">
    <property type="entry name" value="Bacillus cereus metalloprotein-like"/>
    <property type="match status" value="2"/>
</dbReference>
<comment type="caution">
    <text evidence="1">The sequence shown here is derived from an EMBL/GenBank/DDBJ whole genome shotgun (WGS) entry which is preliminary data.</text>
</comment>
<dbReference type="Gene3D" id="1.20.1260.120">
    <property type="entry name" value="Protein of unknown function DUF2935"/>
    <property type="match status" value="1"/>
</dbReference>
<accession>A0A4R1QXP7</accession>
<organism evidence="1 2">
    <name type="scientific">Hydrogenispora ethanolica</name>
    <dbReference type="NCBI Taxonomy" id="1082276"/>
    <lineage>
        <taxon>Bacteria</taxon>
        <taxon>Bacillati</taxon>
        <taxon>Bacillota</taxon>
        <taxon>Hydrogenispora</taxon>
    </lineage>
</organism>
<sequence>MNPPPSIALFEHRFWLQILGDHARFIFTSLAMTEQHQLQQANSFIENLDQLLGEARQAKNGTEVAALTQRAYQQAQALRAFKLEILKAHLTVGVQTSLSPTFYNHMVNEVEEYLRILGFLMAGGQPPLLPPLHYHLLWLKDAEGHASGLRVRFDDTEREFIERSDSFRIRFNDYYNQSVEFSGYQRTGLADFPALARLNFTVETVMQDFREFLATVGGAVRSKEALSVLSPLIPDHMDREECYYLIKLAQVSQVRPPDCDPARPRVNN</sequence>
<dbReference type="Pfam" id="PF11155">
    <property type="entry name" value="DUF2935"/>
    <property type="match status" value="2"/>
</dbReference>
<reference evidence="1 2" key="1">
    <citation type="submission" date="2019-03" db="EMBL/GenBank/DDBJ databases">
        <title>Genomic Encyclopedia of Type Strains, Phase IV (KMG-IV): sequencing the most valuable type-strain genomes for metagenomic binning, comparative biology and taxonomic classification.</title>
        <authorList>
            <person name="Goeker M."/>
        </authorList>
    </citation>
    <scope>NUCLEOTIDE SEQUENCE [LARGE SCALE GENOMIC DNA]</scope>
    <source>
        <strain evidence="1 2">LX-B</strain>
    </source>
</reference>
<proteinExistence type="predicted"/>
<keyword evidence="2" id="KW-1185">Reference proteome</keyword>
<name>A0A4R1QXP7_HYDET</name>
<dbReference type="OrthoDB" id="1633927at2"/>
<dbReference type="EMBL" id="SLUN01000048">
    <property type="protein sequence ID" value="TCL56814.1"/>
    <property type="molecule type" value="Genomic_DNA"/>
</dbReference>
<evidence type="ECO:0000313" key="2">
    <source>
        <dbReference type="Proteomes" id="UP000295008"/>
    </source>
</evidence>
<dbReference type="RefSeq" id="WP_132017268.1">
    <property type="nucleotide sequence ID" value="NZ_SLUN01000048.1"/>
</dbReference>
<protein>
    <submittedName>
        <fullName evidence="1">DUF2935 family protein</fullName>
    </submittedName>
</protein>